<organism evidence="1 2">
    <name type="scientific">Lithohypha guttulata</name>
    <dbReference type="NCBI Taxonomy" id="1690604"/>
    <lineage>
        <taxon>Eukaryota</taxon>
        <taxon>Fungi</taxon>
        <taxon>Dikarya</taxon>
        <taxon>Ascomycota</taxon>
        <taxon>Pezizomycotina</taxon>
        <taxon>Eurotiomycetes</taxon>
        <taxon>Chaetothyriomycetidae</taxon>
        <taxon>Chaetothyriales</taxon>
        <taxon>Trichomeriaceae</taxon>
        <taxon>Lithohypha</taxon>
    </lineage>
</organism>
<dbReference type="EMBL" id="JAVRRJ010000011">
    <property type="protein sequence ID" value="KAK5080868.1"/>
    <property type="molecule type" value="Genomic_DNA"/>
</dbReference>
<gene>
    <name evidence="1" type="ORF">LTR05_008184</name>
</gene>
<reference evidence="1 2" key="1">
    <citation type="submission" date="2023-08" db="EMBL/GenBank/DDBJ databases">
        <title>Black Yeasts Isolated from many extreme environments.</title>
        <authorList>
            <person name="Coleine C."/>
            <person name="Stajich J.E."/>
            <person name="Selbmann L."/>
        </authorList>
    </citation>
    <scope>NUCLEOTIDE SEQUENCE [LARGE SCALE GENOMIC DNA]</scope>
    <source>
        <strain evidence="1 2">CCFEE 5910</strain>
    </source>
</reference>
<dbReference type="Proteomes" id="UP001309876">
    <property type="component" value="Unassembled WGS sequence"/>
</dbReference>
<dbReference type="AlphaFoldDB" id="A0AAN7ST90"/>
<keyword evidence="2" id="KW-1185">Reference proteome</keyword>
<accession>A0AAN7ST90</accession>
<proteinExistence type="predicted"/>
<protein>
    <recommendedName>
        <fullName evidence="3">Transcription factor domain-containing protein</fullName>
    </recommendedName>
</protein>
<comment type="caution">
    <text evidence="1">The sequence shown here is derived from an EMBL/GenBank/DDBJ whole genome shotgun (WGS) entry which is preliminary data.</text>
</comment>
<name>A0AAN7ST90_9EURO</name>
<evidence type="ECO:0000313" key="2">
    <source>
        <dbReference type="Proteomes" id="UP001309876"/>
    </source>
</evidence>
<evidence type="ECO:0000313" key="1">
    <source>
        <dbReference type="EMBL" id="KAK5080868.1"/>
    </source>
</evidence>
<sequence>MNPLDGLACATRLQQQSQTKIWNWNWITTNTIIDSPNPTLDYPNAQLYSSTFPNRDESLCHQFPDVPNDVVTFVEAEDQTSASDQVFVDVFDVSTSTLSSSSIHRPDLLASECEIADIGWEPITVSSSSSSSFSSSSLLDESLDQGGTAPVHPIEAQRDGFAISLENDLAKTANQKFIADDLVQVYRNSLENALGCWLVEEHCPYQRTTRAKLLNYGQNSAAHPTYLQRVYELDHISQPLRPERVSVEDNALTSKALKLVIMSFASQWTHGIAPATRKASKDVAGFEDDESLHPGGFEGLMQQSLWHEAQRYIKACAHINCFKSIFAQIVFSLVQPPTLSVYENTALHRAPSTSAALGSTYPISNIVMRDGSSSSLDNTMHSSATSTASSNIQERLGYLHQALRSLLKWRKTLHPWFVGRDVGGQGIQRAECMASRRAALQIQGSFNVLFWFGLMCDTTSSVLNNHPLMIADRESCALQHVAPTSKPLRDILQPSTTMGDSIGTDYSSSTNHDYTEQLDAELIDIWDLAMMSWRHGLSLEAGAGAVLQEAIPTKVLLWRRLGALRSLIRGVTSSAVVEQTISVTLEVADFWQITYGPLIDECVRTHHQLSFRIQSWYVILAVHFHLACLFVADCIEQADGNYQSCAEQRSLRLTTSKSLEMIKSSAYTITNIAAVCLSLPEKSHSEQVSYSFDRDCESTNRGTALLSEPWTEVLIEAFSKTFQTLFNWSISRDPTLSPMYSPIQLEWLMTNTNSRDLVARCLVCAEALELLGHKSNHALRVARSMRTQLTDSVDLPTLV</sequence>
<evidence type="ECO:0008006" key="3">
    <source>
        <dbReference type="Google" id="ProtNLM"/>
    </source>
</evidence>